<proteinExistence type="predicted"/>
<evidence type="ECO:0000313" key="2">
    <source>
        <dbReference type="EMBL" id="CAF9925448.1"/>
    </source>
</evidence>
<keyword evidence="3" id="KW-1185">Reference proteome</keyword>
<accession>A0A8H3IND6</accession>
<comment type="caution">
    <text evidence="2">The sequence shown here is derived from an EMBL/GenBank/DDBJ whole genome shotgun (WGS) entry which is preliminary data.</text>
</comment>
<sequence>MLLPALILLLPSLCNTAEFSKRHVQTLFPRAENASIPTVTLAPVTNFDQSLPDGLSVTATGTQIQLITDAPSLNGDALLVLGEEASDNLNSTYEQFCPNGLDSPDCQASLEAYMNVDQKVIEKRFVPVVLVGVVAAGMVIEYVQMRQHEKAVSRIRVPSANVETMVAVESSSIVVLATQTNGGNLLTVVPSPTGGQVAVATAPAGSNGTRAGYVAGKAIQQMGVGGVFQDLLFPTHLSLPDLIPDLATQLQQVIALGRSVATLVGDTVTVAAKWFLMAAWAELTTTTTNPSRVIIPASVVATSQSPQESGSKGCPAYTPNCSNCGGNLNSSSDYLATAGICRSLPGCVCVDAKDPLPYQRSFVLANPLTSSQIQQNGRYSLYFVQTLGVVGTDMEPSIDWSVADLAGNIQVSGLVTTQSFTVPVSPGTLLVQWTGDATSESTAGLGFTFTDSFGNTFNWAETNNDAKFHCLTPGPYVQSTTSGPIRVLKCFLRAWPSADDDKYRIDITQQMHDVWSQVLYTLYTYTLGEQISNSNVVLQGGVAKGVDGPGNPLTGQVGIFVKDATNTKSILQFSRNSLKFYSSNGLQDSINGMDYCNQTEATNWIPWDGGFTRTFNCPFTGSGA</sequence>
<reference evidence="2" key="1">
    <citation type="submission" date="2021-03" db="EMBL/GenBank/DDBJ databases">
        <authorList>
            <person name="Tagirdzhanova G."/>
        </authorList>
    </citation>
    <scope>NUCLEOTIDE SEQUENCE</scope>
</reference>
<keyword evidence="1" id="KW-0732">Signal</keyword>
<name>A0A8H3IND6_9LECA</name>
<evidence type="ECO:0000313" key="3">
    <source>
        <dbReference type="Proteomes" id="UP000664534"/>
    </source>
</evidence>
<dbReference type="AlphaFoldDB" id="A0A8H3IND6"/>
<dbReference type="Proteomes" id="UP000664534">
    <property type="component" value="Unassembled WGS sequence"/>
</dbReference>
<protein>
    <submittedName>
        <fullName evidence="2">Uncharacterized protein</fullName>
    </submittedName>
</protein>
<evidence type="ECO:0000256" key="1">
    <source>
        <dbReference type="SAM" id="SignalP"/>
    </source>
</evidence>
<organism evidence="2 3">
    <name type="scientific">Imshaugia aleurites</name>
    <dbReference type="NCBI Taxonomy" id="172621"/>
    <lineage>
        <taxon>Eukaryota</taxon>
        <taxon>Fungi</taxon>
        <taxon>Dikarya</taxon>
        <taxon>Ascomycota</taxon>
        <taxon>Pezizomycotina</taxon>
        <taxon>Lecanoromycetes</taxon>
        <taxon>OSLEUM clade</taxon>
        <taxon>Lecanoromycetidae</taxon>
        <taxon>Lecanorales</taxon>
        <taxon>Lecanorineae</taxon>
        <taxon>Parmeliaceae</taxon>
        <taxon>Imshaugia</taxon>
    </lineage>
</organism>
<dbReference type="EMBL" id="CAJPDT010000039">
    <property type="protein sequence ID" value="CAF9925448.1"/>
    <property type="molecule type" value="Genomic_DNA"/>
</dbReference>
<feature type="signal peptide" evidence="1">
    <location>
        <begin position="1"/>
        <end position="16"/>
    </location>
</feature>
<gene>
    <name evidence="2" type="ORF">IMSHALPRED_006476</name>
</gene>
<feature type="chain" id="PRO_5034600501" evidence="1">
    <location>
        <begin position="17"/>
        <end position="624"/>
    </location>
</feature>